<keyword evidence="2" id="KW-1185">Reference proteome</keyword>
<dbReference type="RefSeq" id="WP_185142719.1">
    <property type="nucleotide sequence ID" value="NZ_JACJVP010000018.1"/>
</dbReference>
<dbReference type="EMBL" id="JACJVP010000018">
    <property type="protein sequence ID" value="MBB6671238.1"/>
    <property type="molecule type" value="Genomic_DNA"/>
</dbReference>
<reference evidence="1 2" key="1">
    <citation type="submission" date="2020-08" db="EMBL/GenBank/DDBJ databases">
        <title>Cohnella phylogeny.</title>
        <authorList>
            <person name="Dunlap C."/>
        </authorList>
    </citation>
    <scope>NUCLEOTIDE SEQUENCE [LARGE SCALE GENOMIC DNA]</scope>
    <source>
        <strain evidence="1 2">DSM 28246</strain>
    </source>
</reference>
<dbReference type="Proteomes" id="UP000547209">
    <property type="component" value="Unassembled WGS sequence"/>
</dbReference>
<comment type="caution">
    <text evidence="1">The sequence shown here is derived from an EMBL/GenBank/DDBJ whole genome shotgun (WGS) entry which is preliminary data.</text>
</comment>
<sequence>MTKILVSACLLGQKVRYDSKGALCGDERFQKWYDEGRFMPICPEVTGGLPTPRPPAEIRGDRVVTAAGEDFTAAFEAGAQAALKLAQEHGVAFAILKQNSPSCGSLHVYDGSFTGAKVAGEGRTAALLRLHGFKVFGEDQLDEAERELAASSGSG</sequence>
<evidence type="ECO:0000313" key="1">
    <source>
        <dbReference type="EMBL" id="MBB6671238.1"/>
    </source>
</evidence>
<proteinExistence type="predicted"/>
<dbReference type="AlphaFoldDB" id="A0A7X0RPD6"/>
<dbReference type="PANTHER" id="PTHR30087">
    <property type="entry name" value="INNER MEMBRANE PROTEIN"/>
    <property type="match status" value="1"/>
</dbReference>
<accession>A0A7X0RPD6</accession>
<protein>
    <submittedName>
        <fullName evidence="1">DUF523 domain-containing protein</fullName>
    </submittedName>
</protein>
<gene>
    <name evidence="1" type="ORF">H7C19_11110</name>
</gene>
<dbReference type="InterPro" id="IPR007553">
    <property type="entry name" value="2-thiour_desulf"/>
</dbReference>
<name>A0A7X0RPD6_9BACL</name>
<dbReference type="Pfam" id="PF04463">
    <property type="entry name" value="2-thiour_desulf"/>
    <property type="match status" value="1"/>
</dbReference>
<organism evidence="1 2">
    <name type="scientific">Cohnella nanjingensis</name>
    <dbReference type="NCBI Taxonomy" id="1387779"/>
    <lineage>
        <taxon>Bacteria</taxon>
        <taxon>Bacillati</taxon>
        <taxon>Bacillota</taxon>
        <taxon>Bacilli</taxon>
        <taxon>Bacillales</taxon>
        <taxon>Paenibacillaceae</taxon>
        <taxon>Cohnella</taxon>
    </lineage>
</organism>
<evidence type="ECO:0000313" key="2">
    <source>
        <dbReference type="Proteomes" id="UP000547209"/>
    </source>
</evidence>
<dbReference type="PANTHER" id="PTHR30087:SF1">
    <property type="entry name" value="HYPOTHETICAL CYTOSOLIC PROTEIN"/>
    <property type="match status" value="1"/>
</dbReference>